<dbReference type="EMBL" id="JAAAHS010000001">
    <property type="protein sequence ID" value="NBE49908.1"/>
    <property type="molecule type" value="Genomic_DNA"/>
</dbReference>
<comment type="caution">
    <text evidence="1">The sequence shown here is derived from an EMBL/GenBank/DDBJ whole genome shotgun (WGS) entry which is preliminary data.</text>
</comment>
<dbReference type="Proteomes" id="UP000598297">
    <property type="component" value="Unassembled WGS sequence"/>
</dbReference>
<gene>
    <name evidence="1" type="ORF">GUY60_00390</name>
</gene>
<name>A0A964UIR9_9ACTN</name>
<evidence type="ECO:0000313" key="2">
    <source>
        <dbReference type="Proteomes" id="UP000598297"/>
    </source>
</evidence>
<dbReference type="RefSeq" id="WP_161692780.1">
    <property type="nucleotide sequence ID" value="NZ_JAAAHS010000001.1"/>
</dbReference>
<dbReference type="AlphaFoldDB" id="A0A964UIR9"/>
<proteinExistence type="predicted"/>
<evidence type="ECO:0000313" key="1">
    <source>
        <dbReference type="EMBL" id="NBE49908.1"/>
    </source>
</evidence>
<accession>A0A964UIR9</accession>
<sequence>MSEPMEQLEGWLDERATAFGEWVGETGAPGAWDFSPPSLDTLEELVRKRFAGEEQILAERGSAFIQGAVWYAGETVRRARAGVMWGFDPWEPGTDELPELFASELGVVTDSPYLVRSGQGSDKGRYPLGAVISLVCTTDEGDHPVRTHLRDLLDD</sequence>
<reference evidence="1" key="1">
    <citation type="submission" date="2020-01" db="EMBL/GenBank/DDBJ databases">
        <title>Whole-genome analyses of novel actinobacteria.</title>
        <authorList>
            <person name="Sahin N."/>
        </authorList>
    </citation>
    <scope>NUCLEOTIDE SEQUENCE</scope>
    <source>
        <strain evidence="1">YC537</strain>
    </source>
</reference>
<dbReference type="OrthoDB" id="3865442at2"/>
<organism evidence="1 2">
    <name type="scientific">Streptomyces boluensis</name>
    <dbReference type="NCBI Taxonomy" id="1775135"/>
    <lineage>
        <taxon>Bacteria</taxon>
        <taxon>Bacillati</taxon>
        <taxon>Actinomycetota</taxon>
        <taxon>Actinomycetes</taxon>
        <taxon>Kitasatosporales</taxon>
        <taxon>Streptomycetaceae</taxon>
        <taxon>Streptomyces</taxon>
    </lineage>
</organism>
<keyword evidence="2" id="KW-1185">Reference proteome</keyword>
<protein>
    <submittedName>
        <fullName evidence="1">Uncharacterized protein</fullName>
    </submittedName>
</protein>